<evidence type="ECO:0000256" key="1">
    <source>
        <dbReference type="SAM" id="MobiDB-lite"/>
    </source>
</evidence>
<dbReference type="AlphaFoldDB" id="A0A0K1P9M1"/>
<protein>
    <submittedName>
        <fullName evidence="2">Uncharacterized protein</fullName>
    </submittedName>
</protein>
<reference evidence="2 3" key="1">
    <citation type="submission" date="2015-08" db="EMBL/GenBank/DDBJ databases">
        <authorList>
            <person name="Babu N.S."/>
            <person name="Beckwith C.J."/>
            <person name="Beseler K.G."/>
            <person name="Brison A."/>
            <person name="Carone J.V."/>
            <person name="Caskin T.P."/>
            <person name="Diamond M."/>
            <person name="Durham M.E."/>
            <person name="Foxe J.M."/>
            <person name="Go M."/>
            <person name="Henderson B.A."/>
            <person name="Jones I.B."/>
            <person name="McGettigan J.A."/>
            <person name="Micheletti S.J."/>
            <person name="Nasrallah M.E."/>
            <person name="Ortiz D."/>
            <person name="Piller C.R."/>
            <person name="Privatt S.R."/>
            <person name="Schneider S.L."/>
            <person name="Sharp S."/>
            <person name="Smith T.C."/>
            <person name="Stanton J.D."/>
            <person name="Ullery H.E."/>
            <person name="Wilson R.J."/>
            <person name="Serrano M.G."/>
            <person name="Buck G."/>
            <person name="Lee V."/>
            <person name="Wang Y."/>
            <person name="Carvalho R."/>
            <person name="Voegtly L."/>
            <person name="Shi R."/>
            <person name="Duckworth R."/>
            <person name="Johnson A."/>
            <person name="Loviza R."/>
            <person name="Walstead R."/>
            <person name="Shah Z."/>
            <person name="Kiflezghi M."/>
            <person name="Wade K."/>
            <person name="Ball S.L."/>
            <person name="Bradley K.W."/>
            <person name="Asai D.J."/>
            <person name="Bowman C.A."/>
            <person name="Russell D.A."/>
            <person name="Pope W.H."/>
            <person name="Jacobs-Sera D."/>
            <person name="Hendrix R.W."/>
            <person name="Hatfull G.F."/>
        </authorList>
    </citation>
    <scope>NUCLEOTIDE SEQUENCE [LARGE SCALE GENOMIC DNA]</scope>
    <source>
        <strain evidence="2 3">DSM 27710</strain>
    </source>
</reference>
<dbReference type="EMBL" id="CP012332">
    <property type="protein sequence ID" value="AKU89809.1"/>
    <property type="molecule type" value="Genomic_DNA"/>
</dbReference>
<dbReference type="STRING" id="1391653.AKJ08_0196"/>
<sequence>MGVVEGSATGSHVNPPGGRFAAHTSGSPGRVKPLRHPPFPPAPEIRQPFNCRPQTFQLSALNLSIAGHQPFIRRTSTFQSPDIYLSIAGRQPFIYRRS</sequence>
<dbReference type="KEGG" id="vin:AKJ08_0196"/>
<feature type="region of interest" description="Disordered" evidence="1">
    <location>
        <begin position="1"/>
        <end position="46"/>
    </location>
</feature>
<evidence type="ECO:0000313" key="3">
    <source>
        <dbReference type="Proteomes" id="UP000055590"/>
    </source>
</evidence>
<gene>
    <name evidence="2" type="ORF">AKJ08_0196</name>
</gene>
<accession>A0A0K1P9M1</accession>
<dbReference type="Proteomes" id="UP000055590">
    <property type="component" value="Chromosome"/>
</dbReference>
<evidence type="ECO:0000313" key="2">
    <source>
        <dbReference type="EMBL" id="AKU89809.1"/>
    </source>
</evidence>
<keyword evidence="3" id="KW-1185">Reference proteome</keyword>
<name>A0A0K1P9M1_9BACT</name>
<organism evidence="2 3">
    <name type="scientific">Vulgatibacter incomptus</name>
    <dbReference type="NCBI Taxonomy" id="1391653"/>
    <lineage>
        <taxon>Bacteria</taxon>
        <taxon>Pseudomonadati</taxon>
        <taxon>Myxococcota</taxon>
        <taxon>Myxococcia</taxon>
        <taxon>Myxococcales</taxon>
        <taxon>Cystobacterineae</taxon>
        <taxon>Vulgatibacteraceae</taxon>
        <taxon>Vulgatibacter</taxon>
    </lineage>
</organism>
<proteinExistence type="predicted"/>